<evidence type="ECO:0000256" key="1">
    <source>
        <dbReference type="SAM" id="MobiDB-lite"/>
    </source>
</evidence>
<feature type="transmembrane region" description="Helical" evidence="2">
    <location>
        <begin position="82"/>
        <end position="108"/>
    </location>
</feature>
<feature type="compositionally biased region" description="Low complexity" evidence="1">
    <location>
        <begin position="38"/>
        <end position="60"/>
    </location>
</feature>
<accession>A0A3B0VBE3</accession>
<dbReference type="PANTHER" id="PTHR30441:SF8">
    <property type="entry name" value="DUF748 DOMAIN-CONTAINING PROTEIN"/>
    <property type="match status" value="1"/>
</dbReference>
<evidence type="ECO:0000256" key="2">
    <source>
        <dbReference type="SAM" id="Phobius"/>
    </source>
</evidence>
<evidence type="ECO:0008006" key="4">
    <source>
        <dbReference type="Google" id="ProtNLM"/>
    </source>
</evidence>
<dbReference type="Pfam" id="PF05359">
    <property type="entry name" value="DUF748"/>
    <property type="match status" value="2"/>
</dbReference>
<dbReference type="InterPro" id="IPR052894">
    <property type="entry name" value="AsmA-related"/>
</dbReference>
<feature type="compositionally biased region" description="Basic and acidic residues" evidence="1">
    <location>
        <begin position="20"/>
        <end position="34"/>
    </location>
</feature>
<organism evidence="3">
    <name type="scientific">hydrothermal vent metagenome</name>
    <dbReference type="NCBI Taxonomy" id="652676"/>
    <lineage>
        <taxon>unclassified sequences</taxon>
        <taxon>metagenomes</taxon>
        <taxon>ecological metagenomes</taxon>
    </lineage>
</organism>
<keyword evidence="2" id="KW-1133">Transmembrane helix</keyword>
<dbReference type="GO" id="GO:0090313">
    <property type="term" value="P:regulation of protein targeting to membrane"/>
    <property type="evidence" value="ECO:0007669"/>
    <property type="project" value="TreeGrafter"/>
</dbReference>
<proteinExistence type="predicted"/>
<sequence>MKKQDELSDRFGGIQINPGPEKEAPAAGDNDRRQGQNGPAAIGPAGSSPLPAAPDAPAAGRNLPPRRQRPAGRTCRFRPGRLFFWIMLPFALAALYGIVSFFLVPVLVKGPLASNISARIDRPVRIRRVLFSPFTLRFFFSDISVGAVAGDRNSRELLDCGSLECDLSIASLFRRQLIFRQLVVDRLALNLVRFPDSSYNLAMAYRLLFPADGERRLPVWPRWLVLSGIRVTDSRILFDDRVSGDQHRIEKINLSVPSFAGFAGREDVTPQLSAVINGSPVRIKGVTSRAADGSLEARASLHLERVNLKDYLGYLPQMQGKIKLSDGQADIDLELVLPQASVGLKGLFLRGDVSFRALHLQSRDGLASLKIPTARMNVQIKPLAQQYRFKDIVLTRPELTLTFRQKKKGPGQGGGLPGDIADLAGLFQESAFGLRVDRLRADQGRVNLRLGTGSGDALWNDVHLELAGLVSPGYGGKHRDRRLPASYVLSGRSISRGETMKASVQGRVDADLGMAGRLSLNNVDLALYRSLLPAAAVSLSRGRVDLDSAFTFRPRPGGRGPAVSDQGFRLHDGILRLRGFLIAEQGRKILSGQELSCRGLQADFAGRRLSCQQLRLVKDEIFPARPDRLPAGRAGSRDSWRTAVQSLEVQRSVLHVVIPRPLRPDRRGLPLTLADFSLQADDLQLENHKKDNVSAAARIGKKGRIKVNGTYSLVSRQGKLQVAISDLALRTFAPLLSSWFVPKIRQGVVHARGVVTLPARDFAGLVWLDDVAVGKPLVSWRQAMASGVALSLRPFRLTVDEITVEKPLVAGGWDQAKNGAGRFFRRPRQPDHDGAGQIFSINRIYLSDGRFVLPQSVVLPGYRPELNAIDGTILSVSPAGHMVFNLHGKIGSGGDFTINGTTGFQQVDKYTLKVSGLPLAPLQAEFRRRIQADVRSATGQWQQVFTRTASAATVTDRVRIRGLRPAPGSEFFGVLSLLTDENDTIELQTTGEHALDSKPPLLMESVFERLRYQRVKAALAPGLVLKEVLPQLELPEQVPFAPGKAELAKPESLAGYGTLLRKRPYLRLVLTGSYDPVRDRAALLNVLQGEADRQRRAENRRRAEQRRKIAAREKARLAAIPAGSSKVVSEKISPGELDEDLQPLPPVQVQVSLAMLQKLARQRLAAVRDYLLRNPALAKQKISAAEKVQTDGALVSISLQPDFNRKKVEKGTPDDT</sequence>
<dbReference type="PANTHER" id="PTHR30441">
    <property type="entry name" value="DUF748 DOMAIN-CONTAINING PROTEIN"/>
    <property type="match status" value="1"/>
</dbReference>
<keyword evidence="2" id="KW-0472">Membrane</keyword>
<keyword evidence="2" id="KW-0812">Transmembrane</keyword>
<feature type="region of interest" description="Disordered" evidence="1">
    <location>
        <begin position="1"/>
        <end position="72"/>
    </location>
</feature>
<dbReference type="GO" id="GO:0005886">
    <property type="term" value="C:plasma membrane"/>
    <property type="evidence" value="ECO:0007669"/>
    <property type="project" value="TreeGrafter"/>
</dbReference>
<name>A0A3B0VBE3_9ZZZZ</name>
<evidence type="ECO:0000313" key="3">
    <source>
        <dbReference type="EMBL" id="VAW36192.1"/>
    </source>
</evidence>
<gene>
    <name evidence="3" type="ORF">MNBD_DELTA04-878</name>
</gene>
<dbReference type="InterPro" id="IPR008023">
    <property type="entry name" value="DUF748"/>
</dbReference>
<dbReference type="EMBL" id="UOEY01000022">
    <property type="protein sequence ID" value="VAW36192.1"/>
    <property type="molecule type" value="Genomic_DNA"/>
</dbReference>
<reference evidence="3" key="1">
    <citation type="submission" date="2018-06" db="EMBL/GenBank/DDBJ databases">
        <authorList>
            <person name="Zhirakovskaya E."/>
        </authorList>
    </citation>
    <scope>NUCLEOTIDE SEQUENCE</scope>
</reference>
<dbReference type="AlphaFoldDB" id="A0A3B0VBE3"/>
<protein>
    <recommendedName>
        <fullName evidence="4">DUF748 domain-containing protein</fullName>
    </recommendedName>
</protein>